<keyword evidence="2" id="KW-1185">Reference proteome</keyword>
<dbReference type="GO" id="GO:0042800">
    <property type="term" value="F:histone H3K4 methyltransferase activity"/>
    <property type="evidence" value="ECO:0007669"/>
    <property type="project" value="TreeGrafter"/>
</dbReference>
<dbReference type="WBParaSite" id="Hba_13850">
    <property type="protein sequence ID" value="Hba_13850"/>
    <property type="gene ID" value="Hba_13850"/>
</dbReference>
<dbReference type="Pfam" id="PF17906">
    <property type="entry name" value="HTH_48"/>
    <property type="match status" value="1"/>
</dbReference>
<accession>A0A1I7X881</accession>
<dbReference type="GO" id="GO:0035861">
    <property type="term" value="C:site of double-strand break"/>
    <property type="evidence" value="ECO:0007669"/>
    <property type="project" value="TreeGrafter"/>
</dbReference>
<dbReference type="GO" id="GO:0003690">
    <property type="term" value="F:double-stranded DNA binding"/>
    <property type="evidence" value="ECO:0007669"/>
    <property type="project" value="TreeGrafter"/>
</dbReference>
<dbReference type="InterPro" id="IPR036397">
    <property type="entry name" value="RNaseH_sf"/>
</dbReference>
<dbReference type="InterPro" id="IPR052709">
    <property type="entry name" value="Transposase-MT_Hybrid"/>
</dbReference>
<evidence type="ECO:0000313" key="3">
    <source>
        <dbReference type="WBParaSite" id="Hba_13850"/>
    </source>
</evidence>
<dbReference type="Proteomes" id="UP000095283">
    <property type="component" value="Unplaced"/>
</dbReference>
<dbReference type="AlphaFoldDB" id="A0A1I7X881"/>
<dbReference type="GO" id="GO:0044774">
    <property type="term" value="P:mitotic DNA integrity checkpoint signaling"/>
    <property type="evidence" value="ECO:0007669"/>
    <property type="project" value="TreeGrafter"/>
</dbReference>
<dbReference type="GO" id="GO:0000793">
    <property type="term" value="C:condensed chromosome"/>
    <property type="evidence" value="ECO:0007669"/>
    <property type="project" value="TreeGrafter"/>
</dbReference>
<dbReference type="InterPro" id="IPR041426">
    <property type="entry name" value="Mos1_HTH"/>
</dbReference>
<name>A0A1I7X881_HETBA</name>
<dbReference type="GO" id="GO:0006303">
    <property type="term" value="P:double-strand break repair via nonhomologous end joining"/>
    <property type="evidence" value="ECO:0007669"/>
    <property type="project" value="TreeGrafter"/>
</dbReference>
<evidence type="ECO:0000313" key="2">
    <source>
        <dbReference type="Proteomes" id="UP000095283"/>
    </source>
</evidence>
<dbReference type="GO" id="GO:0000014">
    <property type="term" value="F:single-stranded DNA endodeoxyribonuclease activity"/>
    <property type="evidence" value="ECO:0007669"/>
    <property type="project" value="TreeGrafter"/>
</dbReference>
<sequence>MISANIYIYIYIYIYMTEIRDASEGCRKICVAFGEDEVKERTARKWFQKFPLGVESLEDAPRTGRPLSLSDEDSRTKIETNSNLTCKELANALNVLHSLTPENNLQQLTIFSSHLTQSKIKSLFDRTLTCDEKWIMYSNDKSAHHESSPNDSLPQTPNMQMIPRSFAVFGRLKQESLITSFWSGKTIPINIYCDNLGSSGRIRRKQPTLVNMQPHVATIYDKRVELEWELMSYPPYSPDLTNGFLFVSESGYPKEEEAGQQW</sequence>
<feature type="domain" description="Mos1 transposase HTH" evidence="1">
    <location>
        <begin position="21"/>
        <end position="50"/>
    </location>
</feature>
<dbReference type="Gene3D" id="3.30.420.10">
    <property type="entry name" value="Ribonuclease H-like superfamily/Ribonuclease H"/>
    <property type="match status" value="1"/>
</dbReference>
<evidence type="ECO:0000259" key="1">
    <source>
        <dbReference type="Pfam" id="PF17906"/>
    </source>
</evidence>
<dbReference type="PANTHER" id="PTHR46060">
    <property type="entry name" value="MARINER MOS1 TRANSPOSASE-LIKE PROTEIN"/>
    <property type="match status" value="1"/>
</dbReference>
<dbReference type="GO" id="GO:0000729">
    <property type="term" value="P:DNA double-strand break processing"/>
    <property type="evidence" value="ECO:0007669"/>
    <property type="project" value="TreeGrafter"/>
</dbReference>
<dbReference type="PANTHER" id="PTHR46060:SF2">
    <property type="entry name" value="HISTONE-LYSINE N-METHYLTRANSFERASE SETMAR"/>
    <property type="match status" value="1"/>
</dbReference>
<organism evidence="2 3">
    <name type="scientific">Heterorhabditis bacteriophora</name>
    <name type="common">Entomopathogenic nematode worm</name>
    <dbReference type="NCBI Taxonomy" id="37862"/>
    <lineage>
        <taxon>Eukaryota</taxon>
        <taxon>Metazoa</taxon>
        <taxon>Ecdysozoa</taxon>
        <taxon>Nematoda</taxon>
        <taxon>Chromadorea</taxon>
        <taxon>Rhabditida</taxon>
        <taxon>Rhabditina</taxon>
        <taxon>Rhabditomorpha</taxon>
        <taxon>Strongyloidea</taxon>
        <taxon>Heterorhabditidae</taxon>
        <taxon>Heterorhabditis</taxon>
    </lineage>
</organism>
<dbReference type="GO" id="GO:0003697">
    <property type="term" value="F:single-stranded DNA binding"/>
    <property type="evidence" value="ECO:0007669"/>
    <property type="project" value="TreeGrafter"/>
</dbReference>
<dbReference type="GO" id="GO:0031297">
    <property type="term" value="P:replication fork processing"/>
    <property type="evidence" value="ECO:0007669"/>
    <property type="project" value="TreeGrafter"/>
</dbReference>
<dbReference type="Gene3D" id="1.10.10.1450">
    <property type="match status" value="1"/>
</dbReference>
<protein>
    <submittedName>
        <fullName evidence="3">HTH_48 domain-containing protein</fullName>
    </submittedName>
</protein>
<dbReference type="GO" id="GO:0044547">
    <property type="term" value="F:DNA topoisomerase binding"/>
    <property type="evidence" value="ECO:0007669"/>
    <property type="project" value="TreeGrafter"/>
</dbReference>
<dbReference type="GO" id="GO:0005634">
    <property type="term" value="C:nucleus"/>
    <property type="evidence" value="ECO:0007669"/>
    <property type="project" value="TreeGrafter"/>
</dbReference>
<reference evidence="3" key="1">
    <citation type="submission" date="2016-11" db="UniProtKB">
        <authorList>
            <consortium name="WormBaseParasite"/>
        </authorList>
    </citation>
    <scope>IDENTIFICATION</scope>
</reference>
<dbReference type="GO" id="GO:0015074">
    <property type="term" value="P:DNA integration"/>
    <property type="evidence" value="ECO:0007669"/>
    <property type="project" value="TreeGrafter"/>
</dbReference>
<dbReference type="GO" id="GO:0046975">
    <property type="term" value="F:histone H3K36 methyltransferase activity"/>
    <property type="evidence" value="ECO:0007669"/>
    <property type="project" value="TreeGrafter"/>
</dbReference>
<proteinExistence type="predicted"/>